<evidence type="ECO:0000256" key="4">
    <source>
        <dbReference type="SAM" id="MobiDB-lite"/>
    </source>
</evidence>
<sequence length="211" mass="23377">MSRPPVFRPGRRGRNRSIGAAVAALVLTLAGTLLHRYLPSGDRAEAPARGSQQQRGEPYTLRGQVSDVADGDTLTLATAQGPRKIRLDSIDAPETDHGPGQPGQPFGEASRKHLASMVAGRRLSATCFESDQYDRHVCTLNLEDGSSANRAQVSSGYAWAYTARRGAYLRDREMTRLQKVAREARQGLWSQPGAIEPWKWRYDCWRQRQCG</sequence>
<dbReference type="AlphaFoldDB" id="A0A157RKT6"/>
<accession>A0A157RKT6</accession>
<feature type="domain" description="TNase-like" evidence="5">
    <location>
        <begin position="59"/>
        <end position="191"/>
    </location>
</feature>
<protein>
    <submittedName>
        <fullName evidence="6">Nuclease</fullName>
        <ecNumber evidence="6">3.1.31.-</ecNumber>
    </submittedName>
</protein>
<dbReference type="SUPFAM" id="SSF50199">
    <property type="entry name" value="Staphylococcal nuclease"/>
    <property type="match status" value="1"/>
</dbReference>
<dbReference type="Proteomes" id="UP000077037">
    <property type="component" value="Unassembled WGS sequence"/>
</dbReference>
<feature type="region of interest" description="Disordered" evidence="4">
    <location>
        <begin position="81"/>
        <end position="109"/>
    </location>
</feature>
<gene>
    <name evidence="6" type="primary">yhcR</name>
    <name evidence="6" type="ORF">SAMEA1982600_05120</name>
</gene>
<dbReference type="PANTHER" id="PTHR12302">
    <property type="entry name" value="EBNA2 BINDING PROTEIN P100"/>
    <property type="match status" value="1"/>
</dbReference>
<dbReference type="OrthoDB" id="9805504at2"/>
<evidence type="ECO:0000256" key="1">
    <source>
        <dbReference type="ARBA" id="ARBA00022722"/>
    </source>
</evidence>
<evidence type="ECO:0000256" key="2">
    <source>
        <dbReference type="ARBA" id="ARBA00022759"/>
    </source>
</evidence>
<dbReference type="Gene3D" id="2.40.50.90">
    <property type="match status" value="1"/>
</dbReference>
<evidence type="ECO:0000256" key="3">
    <source>
        <dbReference type="ARBA" id="ARBA00022801"/>
    </source>
</evidence>
<name>A0A157RKT6_9BORD</name>
<keyword evidence="3 6" id="KW-0378">Hydrolase</keyword>
<feature type="compositionally biased region" description="Basic and acidic residues" evidence="4">
    <location>
        <begin position="85"/>
        <end position="97"/>
    </location>
</feature>
<evidence type="ECO:0000313" key="6">
    <source>
        <dbReference type="EMBL" id="SAI58601.1"/>
    </source>
</evidence>
<evidence type="ECO:0000259" key="5">
    <source>
        <dbReference type="PROSITE" id="PS50830"/>
    </source>
</evidence>
<proteinExistence type="predicted"/>
<dbReference type="GO" id="GO:0003676">
    <property type="term" value="F:nucleic acid binding"/>
    <property type="evidence" value="ECO:0007669"/>
    <property type="project" value="InterPro"/>
</dbReference>
<dbReference type="InterPro" id="IPR002071">
    <property type="entry name" value="Thermonucl_AS"/>
</dbReference>
<dbReference type="EMBL" id="FKBS01000029">
    <property type="protein sequence ID" value="SAI58601.1"/>
    <property type="molecule type" value="Genomic_DNA"/>
</dbReference>
<dbReference type="Pfam" id="PF00565">
    <property type="entry name" value="SNase"/>
    <property type="match status" value="1"/>
</dbReference>
<dbReference type="GO" id="GO:0005737">
    <property type="term" value="C:cytoplasm"/>
    <property type="evidence" value="ECO:0007669"/>
    <property type="project" value="TreeGrafter"/>
</dbReference>
<dbReference type="GO" id="GO:0016787">
    <property type="term" value="F:hydrolase activity"/>
    <property type="evidence" value="ECO:0007669"/>
    <property type="project" value="UniProtKB-KW"/>
</dbReference>
<reference evidence="6 7" key="1">
    <citation type="submission" date="2016-03" db="EMBL/GenBank/DDBJ databases">
        <authorList>
            <consortium name="Pathogen Informatics"/>
        </authorList>
    </citation>
    <scope>NUCLEOTIDE SEQUENCE [LARGE SCALE GENOMIC DNA]</scope>
    <source>
        <strain evidence="6 7">NCTC13364</strain>
    </source>
</reference>
<evidence type="ECO:0000313" key="7">
    <source>
        <dbReference type="Proteomes" id="UP000077037"/>
    </source>
</evidence>
<dbReference type="GO" id="GO:0004519">
    <property type="term" value="F:endonuclease activity"/>
    <property type="evidence" value="ECO:0007669"/>
    <property type="project" value="UniProtKB-KW"/>
</dbReference>
<organism evidence="6 7">
    <name type="scientific">Bordetella ansorpii</name>
    <dbReference type="NCBI Taxonomy" id="288768"/>
    <lineage>
        <taxon>Bacteria</taxon>
        <taxon>Pseudomonadati</taxon>
        <taxon>Pseudomonadota</taxon>
        <taxon>Betaproteobacteria</taxon>
        <taxon>Burkholderiales</taxon>
        <taxon>Alcaligenaceae</taxon>
        <taxon>Bordetella</taxon>
    </lineage>
</organism>
<dbReference type="InterPro" id="IPR016071">
    <property type="entry name" value="Staphylococal_nuclease_OB-fold"/>
</dbReference>
<dbReference type="SMART" id="SM00318">
    <property type="entry name" value="SNc"/>
    <property type="match status" value="1"/>
</dbReference>
<keyword evidence="2" id="KW-0255">Endonuclease</keyword>
<dbReference type="PROSITE" id="PS50830">
    <property type="entry name" value="TNASE_3"/>
    <property type="match status" value="1"/>
</dbReference>
<dbReference type="RefSeq" id="WP_066420716.1">
    <property type="nucleotide sequence ID" value="NZ_FKBS01000029.1"/>
</dbReference>
<dbReference type="InterPro" id="IPR035437">
    <property type="entry name" value="SNase_OB-fold_sf"/>
</dbReference>
<dbReference type="PANTHER" id="PTHR12302:SF3">
    <property type="entry name" value="SERINE_THREONINE-PROTEIN KINASE 31"/>
    <property type="match status" value="1"/>
</dbReference>
<keyword evidence="1" id="KW-0540">Nuclease</keyword>
<dbReference type="PROSITE" id="PS01123">
    <property type="entry name" value="TNASE_1"/>
    <property type="match status" value="1"/>
</dbReference>
<dbReference type="EC" id="3.1.31.-" evidence="6"/>